<dbReference type="Proteomes" id="UP000004633">
    <property type="component" value="Unassembled WGS sequence"/>
</dbReference>
<dbReference type="PANTHER" id="PTHR30506:SF3">
    <property type="entry name" value="UPF0126 INNER MEMBRANE PROTEIN YADS-RELATED"/>
    <property type="match status" value="1"/>
</dbReference>
<comment type="similarity">
    <text evidence="2">Belongs to the UPF0126 family.</text>
</comment>
<evidence type="ECO:0000256" key="5">
    <source>
        <dbReference type="ARBA" id="ARBA00022989"/>
    </source>
</evidence>
<evidence type="ECO:0000313" key="10">
    <source>
        <dbReference type="Proteomes" id="UP000004633"/>
    </source>
</evidence>
<evidence type="ECO:0000256" key="3">
    <source>
        <dbReference type="ARBA" id="ARBA00022475"/>
    </source>
</evidence>
<dbReference type="EMBL" id="AECV01000025">
    <property type="protein sequence ID" value="EFW29336.1"/>
    <property type="molecule type" value="Genomic_DNA"/>
</dbReference>
<feature type="domain" description="Glycine transporter" evidence="8">
    <location>
        <begin position="91"/>
        <end position="166"/>
    </location>
</feature>
<feature type="transmembrane region" description="Helical" evidence="7">
    <location>
        <begin position="58"/>
        <end position="77"/>
    </location>
</feature>
<reference evidence="9 10" key="1">
    <citation type="submission" date="2010-08" db="EMBL/GenBank/DDBJ databases">
        <authorList>
            <person name="Weinstock G."/>
            <person name="Sodergren E."/>
            <person name="Clifton S."/>
            <person name="Fulton L."/>
            <person name="Fulton B."/>
            <person name="Courtney L."/>
            <person name="Fronick C."/>
            <person name="Harrison M."/>
            <person name="Strong C."/>
            <person name="Farmer C."/>
            <person name="Delahaunty K."/>
            <person name="Markovic C."/>
            <person name="Hall O."/>
            <person name="Minx P."/>
            <person name="Tomlinson C."/>
            <person name="Mitreva M."/>
            <person name="Hou S."/>
            <person name="Chen J."/>
            <person name="Wollam A."/>
            <person name="Pepin K.H."/>
            <person name="Johnson M."/>
            <person name="Bhonagiri V."/>
            <person name="Zhang X."/>
            <person name="Suruliraj S."/>
            <person name="Warren W."/>
            <person name="Chinwalla A."/>
            <person name="Mardis E.R."/>
            <person name="Wilson R.K."/>
        </authorList>
    </citation>
    <scope>NUCLEOTIDE SEQUENCE [LARGE SCALE GENOMIC DNA]</scope>
    <source>
        <strain evidence="9 10">F0399</strain>
    </source>
</reference>
<dbReference type="HOGENOM" id="CLU_064906_2_1_9"/>
<evidence type="ECO:0000256" key="2">
    <source>
        <dbReference type="ARBA" id="ARBA00008193"/>
    </source>
</evidence>
<evidence type="ECO:0000259" key="8">
    <source>
        <dbReference type="Pfam" id="PF03458"/>
    </source>
</evidence>
<organism evidence="9 10">
    <name type="scientific">Selenomonas artemidis F0399</name>
    <dbReference type="NCBI Taxonomy" id="749551"/>
    <lineage>
        <taxon>Bacteria</taxon>
        <taxon>Bacillati</taxon>
        <taxon>Bacillota</taxon>
        <taxon>Negativicutes</taxon>
        <taxon>Selenomonadales</taxon>
        <taxon>Selenomonadaceae</taxon>
        <taxon>Selenomonas</taxon>
    </lineage>
</organism>
<evidence type="ECO:0000256" key="7">
    <source>
        <dbReference type="SAM" id="Phobius"/>
    </source>
</evidence>
<keyword evidence="10" id="KW-1185">Reference proteome</keyword>
<dbReference type="GO" id="GO:0005886">
    <property type="term" value="C:plasma membrane"/>
    <property type="evidence" value="ECO:0007669"/>
    <property type="project" value="UniProtKB-SubCell"/>
</dbReference>
<accession>E7N361</accession>
<feature type="transmembrane region" description="Helical" evidence="7">
    <location>
        <begin position="150"/>
        <end position="169"/>
    </location>
</feature>
<comment type="caution">
    <text evidence="9">The sequence shown here is derived from an EMBL/GenBank/DDBJ whole genome shotgun (WGS) entry which is preliminary data.</text>
</comment>
<feature type="transmembrane region" description="Helical" evidence="7">
    <location>
        <begin position="20"/>
        <end position="38"/>
    </location>
</feature>
<gene>
    <name evidence="9" type="ORF">HMPREF9555_01434</name>
</gene>
<feature type="transmembrane region" description="Helical" evidence="7">
    <location>
        <begin position="89"/>
        <end position="111"/>
    </location>
</feature>
<protein>
    <recommendedName>
        <fullName evidence="8">Glycine transporter domain-containing protein</fullName>
    </recommendedName>
</protein>
<evidence type="ECO:0000256" key="1">
    <source>
        <dbReference type="ARBA" id="ARBA00004651"/>
    </source>
</evidence>
<name>E7N361_9FIRM</name>
<evidence type="ECO:0000256" key="4">
    <source>
        <dbReference type="ARBA" id="ARBA00022692"/>
    </source>
</evidence>
<keyword evidence="3" id="KW-1003">Cell membrane</keyword>
<comment type="subcellular location">
    <subcellularLocation>
        <location evidence="1">Cell membrane</location>
        <topology evidence="1">Multi-pass membrane protein</topology>
    </subcellularLocation>
</comment>
<dbReference type="PANTHER" id="PTHR30506">
    <property type="entry name" value="INNER MEMBRANE PROTEIN"/>
    <property type="match status" value="1"/>
</dbReference>
<dbReference type="InterPro" id="IPR005115">
    <property type="entry name" value="Gly_transporter"/>
</dbReference>
<feature type="transmembrane region" description="Helical" evidence="7">
    <location>
        <begin position="117"/>
        <end position="138"/>
    </location>
</feature>
<dbReference type="AlphaFoldDB" id="E7N361"/>
<keyword evidence="5 7" id="KW-1133">Transmembrane helix</keyword>
<feature type="transmembrane region" description="Helical" evidence="7">
    <location>
        <begin position="175"/>
        <end position="197"/>
    </location>
</feature>
<proteinExistence type="inferred from homology"/>
<keyword evidence="4 7" id="KW-0812">Transmembrane</keyword>
<evidence type="ECO:0000256" key="6">
    <source>
        <dbReference type="ARBA" id="ARBA00023136"/>
    </source>
</evidence>
<keyword evidence="6 7" id="KW-0472">Membrane</keyword>
<feature type="domain" description="Glycine transporter" evidence="8">
    <location>
        <begin position="1"/>
        <end position="72"/>
    </location>
</feature>
<sequence length="206" mass="22201">MIGTIAFAVSGTLVGISRRMDIFGISVLALATAVGGGMIRDLLVGITPPMTLRDTTNFLLSVGVAVITCLLYQWTALHRLRRRRLLTVFNVSDTIGLAAFTVTGTLTGIRFVPEGSFVLPILLAAITAVGGGMIRDVLASRMPVVLYAEVYAGASLAGAFVFCLLRPVLGVEVNSWLAFTLALLIRFAAIRGNWSLYHPRPPRRKR</sequence>
<dbReference type="Pfam" id="PF03458">
    <property type="entry name" value="Gly_transporter"/>
    <property type="match status" value="2"/>
</dbReference>
<evidence type="ECO:0000313" key="9">
    <source>
        <dbReference type="EMBL" id="EFW29336.1"/>
    </source>
</evidence>